<dbReference type="InterPro" id="IPR020846">
    <property type="entry name" value="MFS_dom"/>
</dbReference>
<dbReference type="InterPro" id="IPR050327">
    <property type="entry name" value="Proton-linked_MCT"/>
</dbReference>
<evidence type="ECO:0000256" key="3">
    <source>
        <dbReference type="SAM" id="Phobius"/>
    </source>
</evidence>
<comment type="similarity">
    <text evidence="2">Belongs to the major facilitator superfamily. Monocarboxylate porter (TC 2.A.1.13) family.</text>
</comment>
<feature type="transmembrane region" description="Helical" evidence="3">
    <location>
        <begin position="330"/>
        <end position="349"/>
    </location>
</feature>
<feature type="transmembrane region" description="Helical" evidence="3">
    <location>
        <begin position="296"/>
        <end position="318"/>
    </location>
</feature>
<feature type="transmembrane region" description="Helical" evidence="3">
    <location>
        <begin position="239"/>
        <end position="258"/>
    </location>
</feature>
<reference evidence="5" key="1">
    <citation type="journal article" date="2019" name="Front. Microbiol.">
        <title>An Overview of Genes From Cyberlindnera americana, a Symbiont Yeast Isolated From the Gut of the Bark Beetle Dendroctonus rhizophagus (Curculionidae: Scolytinae), Involved in the Detoxification Process Using Genome and Transcriptome Data.</title>
        <authorList>
            <person name="Soto-Robles L.V."/>
            <person name="Torres-Banda V."/>
            <person name="Rivera-Orduna F.N."/>
            <person name="Curiel-Quesada E."/>
            <person name="Hidalgo-Lara M.E."/>
            <person name="Zuniga G."/>
        </authorList>
    </citation>
    <scope>NUCLEOTIDE SEQUENCE</scope>
    <source>
        <strain evidence="5">ChDrAdgY46</strain>
    </source>
</reference>
<feature type="transmembrane region" description="Helical" evidence="3">
    <location>
        <begin position="80"/>
        <end position="101"/>
    </location>
</feature>
<dbReference type="SUPFAM" id="SSF103473">
    <property type="entry name" value="MFS general substrate transporter"/>
    <property type="match status" value="1"/>
</dbReference>
<comment type="subcellular location">
    <subcellularLocation>
        <location evidence="1">Membrane</location>
        <topology evidence="1">Multi-pass membrane protein</topology>
    </subcellularLocation>
</comment>
<dbReference type="EMBL" id="MK890597">
    <property type="protein sequence ID" value="QFR37102.1"/>
    <property type="molecule type" value="Genomic_DNA"/>
</dbReference>
<keyword evidence="3" id="KW-0812">Transmembrane</keyword>
<keyword evidence="3" id="KW-1133">Transmembrane helix</keyword>
<dbReference type="GO" id="GO:0022857">
    <property type="term" value="F:transmembrane transporter activity"/>
    <property type="evidence" value="ECO:0007669"/>
    <property type="project" value="InterPro"/>
</dbReference>
<feature type="transmembrane region" description="Helical" evidence="3">
    <location>
        <begin position="456"/>
        <end position="478"/>
    </location>
</feature>
<dbReference type="PROSITE" id="PS50850">
    <property type="entry name" value="MFS"/>
    <property type="match status" value="1"/>
</dbReference>
<feature type="domain" description="Major facilitator superfamily (MFS) profile" evidence="4">
    <location>
        <begin position="79"/>
        <end position="478"/>
    </location>
</feature>
<dbReference type="InterPro" id="IPR036259">
    <property type="entry name" value="MFS_trans_sf"/>
</dbReference>
<gene>
    <name evidence="5" type="ORF">g2364</name>
</gene>
<dbReference type="CDD" id="cd17352">
    <property type="entry name" value="MFS_MCT_SLC16"/>
    <property type="match status" value="1"/>
</dbReference>
<keyword evidence="3" id="KW-0472">Membrane</keyword>
<protein>
    <submittedName>
        <fullName evidence="5">MFS transporter</fullName>
    </submittedName>
</protein>
<evidence type="ECO:0000256" key="2">
    <source>
        <dbReference type="ARBA" id="ARBA00006727"/>
    </source>
</evidence>
<feature type="transmembrane region" description="Helical" evidence="3">
    <location>
        <begin position="424"/>
        <end position="444"/>
    </location>
</feature>
<dbReference type="Gene3D" id="1.20.1250.20">
    <property type="entry name" value="MFS general substrate transporter like domains"/>
    <property type="match status" value="1"/>
</dbReference>
<dbReference type="PANTHER" id="PTHR11360">
    <property type="entry name" value="MONOCARBOXYLATE TRANSPORTER"/>
    <property type="match status" value="1"/>
</dbReference>
<feature type="transmembrane region" description="Helical" evidence="3">
    <location>
        <begin position="172"/>
        <end position="195"/>
    </location>
</feature>
<proteinExistence type="inferred from homology"/>
<sequence>MVKRNIRLEALKEVALDATPSTSGQLQTAETLVTSSGATGFQKREDEDFTIKNIFSGETTATDQDSLDDETEFPDGGLEAWIVVFGSFLGLIPVFGLLNSIGSIQTYISSNQLRGVDSSITGWIFSIYLAIATAGSVFSGTLFDRMGRVEPMVAGTILYSIGLFTTAECTNVYQFILAFGVCVGLGTALNMTPLIGVISHFFYKKRALATGLATIGGSVGGIFIPIMLRKLFISVGYKWAIRVLAFICSACLGVSIVLTKERLPKDEEYKKLTFKKQLLTYFTSSIDFKAFRDFRFLFCVISILFSEMSLTTALTYLPDYALAQGVSEDNSYLLVTLMNVVGVFGRFIPNVIADKYGRFNVMISTSAIATILCLTVWLPFGKYQSALYAFAMTFSFFTSSIFSLTPVCLSQICKTSQFGTRFSTMYFIVAFGNLVSVPIAGAIIGDGTEISRYNNFVVYCSVVSVVGLASWVTSRYYIVKWKVFVKV</sequence>
<feature type="transmembrane region" description="Helical" evidence="3">
    <location>
        <begin position="386"/>
        <end position="412"/>
    </location>
</feature>
<feature type="transmembrane region" description="Helical" evidence="3">
    <location>
        <begin position="207"/>
        <end position="227"/>
    </location>
</feature>
<feature type="transmembrane region" description="Helical" evidence="3">
    <location>
        <begin position="361"/>
        <end position="380"/>
    </location>
</feature>
<dbReference type="PANTHER" id="PTHR11360:SF177">
    <property type="entry name" value="RIBOFLAVIN TRANSPORTER MCH5"/>
    <property type="match status" value="1"/>
</dbReference>
<dbReference type="GO" id="GO:0016020">
    <property type="term" value="C:membrane"/>
    <property type="evidence" value="ECO:0007669"/>
    <property type="project" value="UniProtKB-SubCell"/>
</dbReference>
<dbReference type="InterPro" id="IPR011701">
    <property type="entry name" value="MFS"/>
</dbReference>
<organism evidence="5">
    <name type="scientific">Cyberlindnera americana</name>
    <dbReference type="NCBI Taxonomy" id="36016"/>
    <lineage>
        <taxon>Eukaryota</taxon>
        <taxon>Fungi</taxon>
        <taxon>Dikarya</taxon>
        <taxon>Ascomycota</taxon>
        <taxon>Saccharomycotina</taxon>
        <taxon>Saccharomycetes</taxon>
        <taxon>Phaffomycetales</taxon>
        <taxon>Phaffomycetaceae</taxon>
        <taxon>Cyberlindnera</taxon>
    </lineage>
</organism>
<feature type="transmembrane region" description="Helical" evidence="3">
    <location>
        <begin position="122"/>
        <end position="143"/>
    </location>
</feature>
<evidence type="ECO:0000256" key="1">
    <source>
        <dbReference type="ARBA" id="ARBA00004141"/>
    </source>
</evidence>
<dbReference type="GO" id="GO:0032218">
    <property type="term" value="P:riboflavin transport"/>
    <property type="evidence" value="ECO:0007669"/>
    <property type="project" value="TreeGrafter"/>
</dbReference>
<dbReference type="AlphaFoldDB" id="A0A5P8N8G9"/>
<dbReference type="Pfam" id="PF07690">
    <property type="entry name" value="MFS_1"/>
    <property type="match status" value="1"/>
</dbReference>
<evidence type="ECO:0000259" key="4">
    <source>
        <dbReference type="PROSITE" id="PS50850"/>
    </source>
</evidence>
<name>A0A5P8N8G9_9ASCO</name>
<evidence type="ECO:0000313" key="5">
    <source>
        <dbReference type="EMBL" id="QFR37102.1"/>
    </source>
</evidence>
<accession>A0A5P8N8G9</accession>